<dbReference type="Gene3D" id="3.40.50.2000">
    <property type="entry name" value="Glycogen Phosphorylase B"/>
    <property type="match status" value="2"/>
</dbReference>
<dbReference type="CDD" id="cd03817">
    <property type="entry name" value="GT4_UGDG-like"/>
    <property type="match status" value="1"/>
</dbReference>
<protein>
    <submittedName>
        <fullName evidence="3">Glycosyltransferase</fullName>
    </submittedName>
</protein>
<accession>A0A0R1QNE5</accession>
<keyword evidence="3" id="KW-0808">Transferase</keyword>
<dbReference type="GO" id="GO:0016758">
    <property type="term" value="F:hexosyltransferase activity"/>
    <property type="evidence" value="ECO:0007669"/>
    <property type="project" value="TreeGrafter"/>
</dbReference>
<reference evidence="3 4" key="1">
    <citation type="journal article" date="2015" name="Genome Announc.">
        <title>Expanding the biotechnology potential of lactobacilli through comparative genomics of 213 strains and associated genera.</title>
        <authorList>
            <person name="Sun Z."/>
            <person name="Harris H.M."/>
            <person name="McCann A."/>
            <person name="Guo C."/>
            <person name="Argimon S."/>
            <person name="Zhang W."/>
            <person name="Yang X."/>
            <person name="Jeffery I.B."/>
            <person name="Cooney J.C."/>
            <person name="Kagawa T.F."/>
            <person name="Liu W."/>
            <person name="Song Y."/>
            <person name="Salvetti E."/>
            <person name="Wrobel A."/>
            <person name="Rasinkangas P."/>
            <person name="Parkhill J."/>
            <person name="Rea M.C."/>
            <person name="O'Sullivan O."/>
            <person name="Ritari J."/>
            <person name="Douillard F.P."/>
            <person name="Paul Ross R."/>
            <person name="Yang R."/>
            <person name="Briner A.E."/>
            <person name="Felis G.E."/>
            <person name="de Vos W.M."/>
            <person name="Barrangou R."/>
            <person name="Klaenhammer T.R."/>
            <person name="Caufield P.W."/>
            <person name="Cui Y."/>
            <person name="Zhang H."/>
            <person name="O'Toole P.W."/>
        </authorList>
    </citation>
    <scope>NUCLEOTIDE SEQUENCE [LARGE SCALE GENOMIC DNA]</scope>
    <source>
        <strain evidence="3 4">DSM 15429</strain>
    </source>
</reference>
<dbReference type="InterPro" id="IPR050194">
    <property type="entry name" value="Glycosyltransferase_grp1"/>
</dbReference>
<dbReference type="PANTHER" id="PTHR45947">
    <property type="entry name" value="SULFOQUINOVOSYL TRANSFERASE SQD2"/>
    <property type="match status" value="1"/>
</dbReference>
<dbReference type="EMBL" id="AZFC01000037">
    <property type="protein sequence ID" value="KRL46239.1"/>
    <property type="molecule type" value="Genomic_DNA"/>
</dbReference>
<dbReference type="AlphaFoldDB" id="A0A0R1QNE5"/>
<dbReference type="InterPro" id="IPR001296">
    <property type="entry name" value="Glyco_trans_1"/>
</dbReference>
<feature type="domain" description="Glycosyltransferase subfamily 4-like N-terminal" evidence="2">
    <location>
        <begin position="36"/>
        <end position="205"/>
    </location>
</feature>
<comment type="caution">
    <text evidence="3">The sequence shown here is derived from an EMBL/GenBank/DDBJ whole genome shotgun (WGS) entry which is preliminary data.</text>
</comment>
<feature type="domain" description="Glycosyl transferase family 1" evidence="1">
    <location>
        <begin position="213"/>
        <end position="366"/>
    </location>
</feature>
<gene>
    <name evidence="3" type="ORF">FD37_GL000707</name>
</gene>
<dbReference type="Pfam" id="PF00534">
    <property type="entry name" value="Glycos_transf_1"/>
    <property type="match status" value="1"/>
</dbReference>
<dbReference type="SUPFAM" id="SSF53756">
    <property type="entry name" value="UDP-Glycosyltransferase/glycogen phosphorylase"/>
    <property type="match status" value="1"/>
</dbReference>
<name>A0A0R1QNE5_9LACO</name>
<dbReference type="PATRIC" id="fig|1423805.4.peg.723"/>
<sequence length="414" mass="46588">MMIVKETVLNQVSLHRSKGGLAMNIGIFTDTYFPQVSGVATSIKTLRDQLEKQGNQVYIFTTTDPHVERNVYERNVFRFSSIPFVSFTDRRIAVRGLFQAYQIAKELNLDIIHTQTEFSMGWIGKFVARNLEIPCLHTYHTMYEDYLHYVANGKILKPVHVKQGTLAFCYHLTGVVAPSDRVLTTLTDYGVKAPIRVIPTGVNLHQYEQPDTADLRRQLGFAPDTPVILSLSRLAYEKNITASIAAMPRILAAVPQAQLLIVGEGPAREDLEQQVRDSQLEDHVHFTGEVNNDDVFRYYHMANVFLSSSDSESQGLTYIEAMAAGTKIVVMTSPYTDELLSSRALGVTFKTTDEMVANVIDYLRHGDDEQDPELLASKLSEISADTFGQRIVAFYRDAQVSYEQAHEDTPDFSD</sequence>
<evidence type="ECO:0000313" key="3">
    <source>
        <dbReference type="EMBL" id="KRL46239.1"/>
    </source>
</evidence>
<dbReference type="Proteomes" id="UP000051835">
    <property type="component" value="Unassembled WGS sequence"/>
</dbReference>
<evidence type="ECO:0000259" key="1">
    <source>
        <dbReference type="Pfam" id="PF00534"/>
    </source>
</evidence>
<organism evidence="3 4">
    <name type="scientific">Levilactobacillus spicheri DSM 15429</name>
    <dbReference type="NCBI Taxonomy" id="1423805"/>
    <lineage>
        <taxon>Bacteria</taxon>
        <taxon>Bacillati</taxon>
        <taxon>Bacillota</taxon>
        <taxon>Bacilli</taxon>
        <taxon>Lactobacillales</taxon>
        <taxon>Lactobacillaceae</taxon>
        <taxon>Levilactobacillus</taxon>
    </lineage>
</organism>
<dbReference type="FunFam" id="3.40.50.2000:FF:000136">
    <property type="entry name" value="Glycosyl transferase, group 1"/>
    <property type="match status" value="1"/>
</dbReference>
<dbReference type="InterPro" id="IPR028098">
    <property type="entry name" value="Glyco_trans_4-like_N"/>
</dbReference>
<evidence type="ECO:0000259" key="2">
    <source>
        <dbReference type="Pfam" id="PF13439"/>
    </source>
</evidence>
<dbReference type="Pfam" id="PF13439">
    <property type="entry name" value="Glyco_transf_4"/>
    <property type="match status" value="1"/>
</dbReference>
<proteinExistence type="predicted"/>
<dbReference type="PANTHER" id="PTHR45947:SF3">
    <property type="entry name" value="SULFOQUINOVOSYL TRANSFERASE SQD2"/>
    <property type="match status" value="1"/>
</dbReference>
<evidence type="ECO:0000313" key="4">
    <source>
        <dbReference type="Proteomes" id="UP000051835"/>
    </source>
</evidence>